<organism evidence="2 3">
    <name type="scientific">Ceratodon purpureus</name>
    <name type="common">Fire moss</name>
    <name type="synonym">Dicranum purpureum</name>
    <dbReference type="NCBI Taxonomy" id="3225"/>
    <lineage>
        <taxon>Eukaryota</taxon>
        <taxon>Viridiplantae</taxon>
        <taxon>Streptophyta</taxon>
        <taxon>Embryophyta</taxon>
        <taxon>Bryophyta</taxon>
        <taxon>Bryophytina</taxon>
        <taxon>Bryopsida</taxon>
        <taxon>Dicranidae</taxon>
        <taxon>Pseudoditrichales</taxon>
        <taxon>Ditrichaceae</taxon>
        <taxon>Ceratodon</taxon>
    </lineage>
</organism>
<name>A0A8T0HQH9_CERPU</name>
<proteinExistence type="predicted"/>
<sequence length="140" mass="14628">MGCASGISFFSYLCSLDTPLKEEGTCAVYPYIVSDASNGSASSSSSLSSDSVEGDAESLAKTTSSESDPGYKPEYESPEDVEMILVDSPARGSSFNSHTRYYKAPSTSSSDSAAKSFTTRESEGRSDSSGAVSPWSGYAL</sequence>
<dbReference type="Proteomes" id="UP000822688">
    <property type="component" value="Chromosome V"/>
</dbReference>
<accession>A0A8T0HQH9</accession>
<dbReference type="AlphaFoldDB" id="A0A8T0HQH9"/>
<feature type="compositionally biased region" description="Low complexity" evidence="1">
    <location>
        <begin position="37"/>
        <end position="51"/>
    </location>
</feature>
<protein>
    <submittedName>
        <fullName evidence="2">Uncharacterized protein</fullName>
    </submittedName>
</protein>
<evidence type="ECO:0000313" key="2">
    <source>
        <dbReference type="EMBL" id="KAG0573106.1"/>
    </source>
</evidence>
<feature type="region of interest" description="Disordered" evidence="1">
    <location>
        <begin position="37"/>
        <end position="140"/>
    </location>
</feature>
<comment type="caution">
    <text evidence="2">The sequence shown here is derived from an EMBL/GenBank/DDBJ whole genome shotgun (WGS) entry which is preliminary data.</text>
</comment>
<dbReference type="EMBL" id="CM026426">
    <property type="protein sequence ID" value="KAG0573106.1"/>
    <property type="molecule type" value="Genomic_DNA"/>
</dbReference>
<reference evidence="2" key="1">
    <citation type="submission" date="2020-06" db="EMBL/GenBank/DDBJ databases">
        <title>WGS assembly of Ceratodon purpureus strain R40.</title>
        <authorList>
            <person name="Carey S.B."/>
            <person name="Jenkins J."/>
            <person name="Shu S."/>
            <person name="Lovell J.T."/>
            <person name="Sreedasyam A."/>
            <person name="Maumus F."/>
            <person name="Tiley G.P."/>
            <person name="Fernandez-Pozo N."/>
            <person name="Barry K."/>
            <person name="Chen C."/>
            <person name="Wang M."/>
            <person name="Lipzen A."/>
            <person name="Daum C."/>
            <person name="Saski C.A."/>
            <person name="Payton A.C."/>
            <person name="Mcbreen J.C."/>
            <person name="Conrad R.E."/>
            <person name="Kollar L.M."/>
            <person name="Olsson S."/>
            <person name="Huttunen S."/>
            <person name="Landis J.B."/>
            <person name="Wickett N.J."/>
            <person name="Johnson M.G."/>
            <person name="Rensing S.A."/>
            <person name="Grimwood J."/>
            <person name="Schmutz J."/>
            <person name="Mcdaniel S.F."/>
        </authorList>
    </citation>
    <scope>NUCLEOTIDE SEQUENCE</scope>
    <source>
        <strain evidence="2">R40</strain>
    </source>
</reference>
<evidence type="ECO:0000313" key="3">
    <source>
        <dbReference type="Proteomes" id="UP000822688"/>
    </source>
</evidence>
<gene>
    <name evidence="2" type="ORF">KC19_VG149400</name>
</gene>
<keyword evidence="3" id="KW-1185">Reference proteome</keyword>
<feature type="compositionally biased region" description="Low complexity" evidence="1">
    <location>
        <begin position="104"/>
        <end position="117"/>
    </location>
</feature>
<evidence type="ECO:0000256" key="1">
    <source>
        <dbReference type="SAM" id="MobiDB-lite"/>
    </source>
</evidence>